<dbReference type="PROSITE" id="PS50088">
    <property type="entry name" value="ANK_REPEAT"/>
    <property type="match status" value="1"/>
</dbReference>
<feature type="region of interest" description="Disordered" evidence="3">
    <location>
        <begin position="1"/>
        <end position="35"/>
    </location>
</feature>
<evidence type="ECO:0000256" key="2">
    <source>
        <dbReference type="SAM" id="Coils"/>
    </source>
</evidence>
<dbReference type="PROSITE" id="PS50096">
    <property type="entry name" value="IQ"/>
    <property type="match status" value="1"/>
</dbReference>
<sequence>MPRGNHQLQRKTGQQVRGPETSERPEAPAGPSVEDQAATLIQCAFQRYLARKELARRRLERQDYLEQMKKLQREAYLASVRQEQEAARRRREKEEAGAFGRTPLYRAAFGGHLEAVEVLPKLGADPRVYADDGSTPAQVASLDAVATVLQTWDVRLTEAMLQNMEAEWQCRAQEAQQQQAAEAKRLALKVQQMAREQQQCHKALQQAYCELHRRISEHDRCRQKCPGKAELTLQAVKDTEAHVAMLRQEAQKTEEMLALARLELREHSEEEEEAPGLKCQVTELHDVLMKDVGNRINADGRWPLIIDSSGQAATFLCYQDTNYMDTMNPEHMRPESIRIALLGALSACRYGKPLVFDF</sequence>
<reference evidence="4 5" key="1">
    <citation type="submission" date="2013-11" db="EMBL/GenBank/DDBJ databases">
        <title>The Damaraland mole rat (Fukomys damarensis) genome and evolution of African mole rats.</title>
        <authorList>
            <person name="Gladyshev V.N."/>
            <person name="Fang X."/>
        </authorList>
    </citation>
    <scope>NUCLEOTIDE SEQUENCE [LARGE SCALE GENOMIC DNA]</scope>
    <source>
        <tissue evidence="4">Liver</tissue>
    </source>
</reference>
<keyword evidence="1" id="KW-0040">ANK repeat</keyword>
<organism evidence="4 5">
    <name type="scientific">Fukomys damarensis</name>
    <name type="common">Damaraland mole rat</name>
    <name type="synonym">Cryptomys damarensis</name>
    <dbReference type="NCBI Taxonomy" id="885580"/>
    <lineage>
        <taxon>Eukaryota</taxon>
        <taxon>Metazoa</taxon>
        <taxon>Chordata</taxon>
        <taxon>Craniata</taxon>
        <taxon>Vertebrata</taxon>
        <taxon>Euteleostomi</taxon>
        <taxon>Mammalia</taxon>
        <taxon>Eutheria</taxon>
        <taxon>Euarchontoglires</taxon>
        <taxon>Glires</taxon>
        <taxon>Rodentia</taxon>
        <taxon>Hystricomorpha</taxon>
        <taxon>Bathyergidae</taxon>
        <taxon>Fukomys</taxon>
    </lineage>
</organism>
<evidence type="ECO:0000256" key="1">
    <source>
        <dbReference type="PROSITE-ProRule" id="PRU00023"/>
    </source>
</evidence>
<keyword evidence="2" id="KW-0175">Coiled coil</keyword>
<accession>A0A091DET6</accession>
<keyword evidence="5" id="KW-1185">Reference proteome</keyword>
<feature type="coiled-coil region" evidence="2">
    <location>
        <begin position="236"/>
        <end position="270"/>
    </location>
</feature>
<feature type="compositionally biased region" description="Polar residues" evidence="3">
    <location>
        <begin position="1"/>
        <end position="15"/>
    </location>
</feature>
<evidence type="ECO:0000313" key="5">
    <source>
        <dbReference type="Proteomes" id="UP000028990"/>
    </source>
</evidence>
<dbReference type="InterPro" id="IPR002110">
    <property type="entry name" value="Ankyrin_rpt"/>
</dbReference>
<name>A0A091DET6_FUKDA</name>
<feature type="repeat" description="ANK" evidence="1">
    <location>
        <begin position="99"/>
        <end position="131"/>
    </location>
</feature>
<dbReference type="InterPro" id="IPR036770">
    <property type="entry name" value="Ankyrin_rpt-contain_sf"/>
</dbReference>
<proteinExistence type="predicted"/>
<dbReference type="SUPFAM" id="SSF48403">
    <property type="entry name" value="Ankyrin repeat"/>
    <property type="match status" value="1"/>
</dbReference>
<dbReference type="Proteomes" id="UP000028990">
    <property type="component" value="Unassembled WGS sequence"/>
</dbReference>
<dbReference type="EMBL" id="KN122397">
    <property type="protein sequence ID" value="KFO30649.1"/>
    <property type="molecule type" value="Genomic_DNA"/>
</dbReference>
<dbReference type="Gene3D" id="1.25.40.20">
    <property type="entry name" value="Ankyrin repeat-containing domain"/>
    <property type="match status" value="1"/>
</dbReference>
<evidence type="ECO:0000313" key="4">
    <source>
        <dbReference type="EMBL" id="KFO30649.1"/>
    </source>
</evidence>
<protein>
    <submittedName>
        <fullName evidence="4">Uncharacterized protein</fullName>
    </submittedName>
</protein>
<evidence type="ECO:0000256" key="3">
    <source>
        <dbReference type="SAM" id="MobiDB-lite"/>
    </source>
</evidence>
<dbReference type="AlphaFoldDB" id="A0A091DET6"/>
<gene>
    <name evidence="4" type="ORF">H920_08027</name>
</gene>
<dbReference type="PROSITE" id="PS50297">
    <property type="entry name" value="ANK_REP_REGION"/>
    <property type="match status" value="1"/>
</dbReference>
<dbReference type="STRING" id="885580.ENSFDAP00000013704"/>